<keyword evidence="9 13" id="KW-0648">Protein biosynthesis</keyword>
<dbReference type="InterPro" id="IPR045864">
    <property type="entry name" value="aa-tRNA-synth_II/BPL/LPL"/>
</dbReference>
<dbReference type="Proteomes" id="UP000294927">
    <property type="component" value="Unassembled WGS sequence"/>
</dbReference>
<comment type="function">
    <text evidence="11 13">Catalyzes the attachment of alanine to tRNA(Ala) in a two-step reaction: alanine is first activated by ATP to form Ala-AMP and then transferred to the acceptor end of tRNA(Ala). Also edits incorrectly charged Ser-tRNA(Ala) and Gly-tRNA(Ala) via its editing domain.</text>
</comment>
<evidence type="ECO:0000256" key="8">
    <source>
        <dbReference type="ARBA" id="ARBA00022884"/>
    </source>
</evidence>
<dbReference type="SMART" id="SM00863">
    <property type="entry name" value="tRNA_SAD"/>
    <property type="match status" value="1"/>
</dbReference>
<evidence type="ECO:0000256" key="7">
    <source>
        <dbReference type="ARBA" id="ARBA00022840"/>
    </source>
</evidence>
<evidence type="ECO:0000256" key="4">
    <source>
        <dbReference type="ARBA" id="ARBA00022723"/>
    </source>
</evidence>
<comment type="caution">
    <text evidence="15">The sequence shown here is derived from an EMBL/GenBank/DDBJ whole genome shotgun (WGS) entry which is preliminary data.</text>
</comment>
<dbReference type="Gene3D" id="2.40.30.130">
    <property type="match status" value="1"/>
</dbReference>
<dbReference type="PRINTS" id="PR00980">
    <property type="entry name" value="TRNASYNTHALA"/>
</dbReference>
<feature type="binding site" evidence="13">
    <location>
        <position position="675"/>
    </location>
    <ligand>
        <name>Zn(2+)</name>
        <dbReference type="ChEBI" id="CHEBI:29105"/>
    </ligand>
</feature>
<evidence type="ECO:0000256" key="2">
    <source>
        <dbReference type="ARBA" id="ARBA00022555"/>
    </source>
</evidence>
<dbReference type="InterPro" id="IPR012947">
    <property type="entry name" value="tRNA_SAD"/>
</dbReference>
<dbReference type="InterPro" id="IPR002318">
    <property type="entry name" value="Ala-tRNA-lgiase_IIc"/>
</dbReference>
<feature type="binding site" evidence="13">
    <location>
        <position position="576"/>
    </location>
    <ligand>
        <name>Zn(2+)</name>
        <dbReference type="ChEBI" id="CHEBI:29105"/>
    </ligand>
</feature>
<dbReference type="InterPro" id="IPR018165">
    <property type="entry name" value="Ala-tRNA-synth_IIc_core"/>
</dbReference>
<keyword evidence="2 13" id="KW-0820">tRNA-binding</keyword>
<dbReference type="GO" id="GO:0000049">
    <property type="term" value="F:tRNA binding"/>
    <property type="evidence" value="ECO:0007669"/>
    <property type="project" value="UniProtKB-KW"/>
</dbReference>
<evidence type="ECO:0000256" key="3">
    <source>
        <dbReference type="ARBA" id="ARBA00022598"/>
    </source>
</evidence>
<dbReference type="FunFam" id="3.30.54.20:FF:000001">
    <property type="entry name" value="Alanine--tRNA ligase"/>
    <property type="match status" value="1"/>
</dbReference>
<keyword evidence="4 13" id="KW-0479">Metal-binding</keyword>
<dbReference type="GO" id="GO:0005524">
    <property type="term" value="F:ATP binding"/>
    <property type="evidence" value="ECO:0007669"/>
    <property type="project" value="UniProtKB-UniRule"/>
</dbReference>
<dbReference type="InterPro" id="IPR018164">
    <property type="entry name" value="Ala-tRNA-synth_IIc_N"/>
</dbReference>
<dbReference type="SUPFAM" id="SSF55681">
    <property type="entry name" value="Class II aaRS and biotin synthetases"/>
    <property type="match status" value="1"/>
</dbReference>
<dbReference type="PROSITE" id="PS50860">
    <property type="entry name" value="AA_TRNA_LIGASE_II_ALA"/>
    <property type="match status" value="1"/>
</dbReference>
<dbReference type="InterPro" id="IPR018162">
    <property type="entry name" value="Ala-tRNA-ligase_IIc_anticod-bd"/>
</dbReference>
<dbReference type="InterPro" id="IPR018163">
    <property type="entry name" value="Thr/Ala-tRNA-synth_IIc_edit"/>
</dbReference>
<dbReference type="InterPro" id="IPR050058">
    <property type="entry name" value="Ala-tRNA_ligase"/>
</dbReference>
<evidence type="ECO:0000256" key="11">
    <source>
        <dbReference type="ARBA" id="ARBA00024779"/>
    </source>
</evidence>
<keyword evidence="7 13" id="KW-0067">ATP-binding</keyword>
<evidence type="ECO:0000256" key="12">
    <source>
        <dbReference type="ARBA" id="ARBA00048300"/>
    </source>
</evidence>
<comment type="subcellular location">
    <subcellularLocation>
        <location evidence="13">Cytoplasm</location>
    </subcellularLocation>
</comment>
<dbReference type="FunFam" id="3.30.930.10:FF:000004">
    <property type="entry name" value="Alanine--tRNA ligase"/>
    <property type="match status" value="1"/>
</dbReference>
<feature type="binding site" evidence="13">
    <location>
        <position position="572"/>
    </location>
    <ligand>
        <name>Zn(2+)</name>
        <dbReference type="ChEBI" id="CHEBI:29105"/>
    </ligand>
</feature>
<dbReference type="Gene3D" id="3.30.54.20">
    <property type="match status" value="1"/>
</dbReference>
<evidence type="ECO:0000313" key="16">
    <source>
        <dbReference type="Proteomes" id="UP000294927"/>
    </source>
</evidence>
<evidence type="ECO:0000256" key="13">
    <source>
        <dbReference type="HAMAP-Rule" id="MF_00036"/>
    </source>
</evidence>
<dbReference type="AlphaFoldDB" id="A0A4V3FSW0"/>
<reference evidence="15 16" key="1">
    <citation type="submission" date="2019-03" db="EMBL/GenBank/DDBJ databases">
        <title>Genomic Encyclopedia of Archaeal and Bacterial Type Strains, Phase II (KMG-II): from individual species to whole genera.</title>
        <authorList>
            <person name="Goeker M."/>
        </authorList>
    </citation>
    <scope>NUCLEOTIDE SEQUENCE [LARGE SCALE GENOMIC DNA]</scope>
    <source>
        <strain evidence="15 16">DSM 45499</strain>
    </source>
</reference>
<dbReference type="EMBL" id="SOCP01000008">
    <property type="protein sequence ID" value="TDV48961.1"/>
    <property type="molecule type" value="Genomic_DNA"/>
</dbReference>
<keyword evidence="6 13" id="KW-0862">Zinc</keyword>
<dbReference type="FunFam" id="3.30.980.10:FF:000004">
    <property type="entry name" value="Alanine--tRNA ligase, cytoplasmic"/>
    <property type="match status" value="1"/>
</dbReference>
<gene>
    <name evidence="13" type="primary">alaS</name>
    <name evidence="15" type="ORF">CLV71_108322</name>
</gene>
<comment type="catalytic activity">
    <reaction evidence="12 13">
        <text>tRNA(Ala) + L-alanine + ATP = L-alanyl-tRNA(Ala) + AMP + diphosphate</text>
        <dbReference type="Rhea" id="RHEA:12540"/>
        <dbReference type="Rhea" id="RHEA-COMP:9657"/>
        <dbReference type="Rhea" id="RHEA-COMP:9923"/>
        <dbReference type="ChEBI" id="CHEBI:30616"/>
        <dbReference type="ChEBI" id="CHEBI:33019"/>
        <dbReference type="ChEBI" id="CHEBI:57972"/>
        <dbReference type="ChEBI" id="CHEBI:78442"/>
        <dbReference type="ChEBI" id="CHEBI:78497"/>
        <dbReference type="ChEBI" id="CHEBI:456215"/>
        <dbReference type="EC" id="6.1.1.7"/>
    </reaction>
</comment>
<dbReference type="SUPFAM" id="SSF55186">
    <property type="entry name" value="ThrRS/AlaRS common domain"/>
    <property type="match status" value="1"/>
</dbReference>
<dbReference type="OrthoDB" id="9803884at2"/>
<dbReference type="HAMAP" id="MF_00036_B">
    <property type="entry name" value="Ala_tRNA_synth_B"/>
    <property type="match status" value="1"/>
</dbReference>
<evidence type="ECO:0000313" key="15">
    <source>
        <dbReference type="EMBL" id="TDV48961.1"/>
    </source>
</evidence>
<dbReference type="SUPFAM" id="SSF50447">
    <property type="entry name" value="Translation proteins"/>
    <property type="match status" value="1"/>
</dbReference>
<keyword evidence="3 13" id="KW-0436">Ligase</keyword>
<keyword evidence="16" id="KW-1185">Reference proteome</keyword>
<keyword evidence="8 13" id="KW-0694">RNA-binding</keyword>
<dbReference type="GO" id="GO:0008270">
    <property type="term" value="F:zinc ion binding"/>
    <property type="evidence" value="ECO:0007669"/>
    <property type="project" value="UniProtKB-UniRule"/>
</dbReference>
<dbReference type="EC" id="6.1.1.7" evidence="13"/>
<evidence type="ECO:0000256" key="9">
    <source>
        <dbReference type="ARBA" id="ARBA00022917"/>
    </source>
</evidence>
<evidence type="ECO:0000259" key="14">
    <source>
        <dbReference type="PROSITE" id="PS50860"/>
    </source>
</evidence>
<protein>
    <recommendedName>
        <fullName evidence="13">Alanine--tRNA ligase</fullName>
        <ecNumber evidence="13">6.1.1.7</ecNumber>
    </recommendedName>
    <alternativeName>
        <fullName evidence="13">Alanyl-tRNA synthetase</fullName>
        <shortName evidence="13">AlaRS</shortName>
    </alternativeName>
</protein>
<dbReference type="Pfam" id="PF01411">
    <property type="entry name" value="tRNA-synt_2c"/>
    <property type="match status" value="1"/>
</dbReference>
<dbReference type="NCBIfam" id="TIGR00344">
    <property type="entry name" value="alaS"/>
    <property type="match status" value="1"/>
</dbReference>
<dbReference type="GO" id="GO:0002161">
    <property type="term" value="F:aminoacyl-tRNA deacylase activity"/>
    <property type="evidence" value="ECO:0007669"/>
    <property type="project" value="TreeGrafter"/>
</dbReference>
<dbReference type="SUPFAM" id="SSF101353">
    <property type="entry name" value="Putative anticodon-binding domain of alanyl-tRNA synthetase (AlaRS)"/>
    <property type="match status" value="1"/>
</dbReference>
<comment type="similarity">
    <text evidence="1 13">Belongs to the class-II aminoacyl-tRNA synthetase family.</text>
</comment>
<name>A0A4V3FSW0_9PSEU</name>
<dbReference type="GO" id="GO:0004813">
    <property type="term" value="F:alanine-tRNA ligase activity"/>
    <property type="evidence" value="ECO:0007669"/>
    <property type="project" value="UniProtKB-UniRule"/>
</dbReference>
<comment type="cofactor">
    <cofactor evidence="13">
        <name>Zn(2+)</name>
        <dbReference type="ChEBI" id="CHEBI:29105"/>
    </cofactor>
    <text evidence="13">Binds 1 zinc ion per subunit.</text>
</comment>
<keyword evidence="13" id="KW-0963">Cytoplasm</keyword>
<feature type="domain" description="Alanyl-transfer RNA synthetases family profile" evidence="14">
    <location>
        <begin position="1"/>
        <end position="718"/>
    </location>
</feature>
<dbReference type="Gene3D" id="3.30.980.10">
    <property type="entry name" value="Threonyl-trna Synthetase, Chain A, domain 2"/>
    <property type="match status" value="1"/>
</dbReference>
<feature type="binding site" evidence="13">
    <location>
        <position position="679"/>
    </location>
    <ligand>
        <name>Zn(2+)</name>
        <dbReference type="ChEBI" id="CHEBI:29105"/>
    </ligand>
</feature>
<dbReference type="Pfam" id="PF02272">
    <property type="entry name" value="DHHA1"/>
    <property type="match status" value="1"/>
</dbReference>
<evidence type="ECO:0000256" key="6">
    <source>
        <dbReference type="ARBA" id="ARBA00022833"/>
    </source>
</evidence>
<dbReference type="PANTHER" id="PTHR11777:SF9">
    <property type="entry name" value="ALANINE--TRNA LIGASE, CYTOPLASMIC"/>
    <property type="match status" value="1"/>
</dbReference>
<dbReference type="Gene3D" id="3.10.310.40">
    <property type="match status" value="1"/>
</dbReference>
<proteinExistence type="inferred from homology"/>
<dbReference type="CDD" id="cd00673">
    <property type="entry name" value="AlaRS_core"/>
    <property type="match status" value="1"/>
</dbReference>
<sequence>MQTHEISKRFTDHFTSNGHTPVPSASLILDDPNLLFVNAGMVQFKPFFLGEEPPPYPRATSVQKCVRTGDIDEVGKTTRHNTFFQMAGNFSFGDYFKEGAIEHAWKLVTSSQSEGGYGFDPERIWVTVYKTDDEAIELWRKVAGLPDERIQRRGGKDNYWDMGVPGPGGPCSEIYFDRGPSFGREGGPEADEDRYLEIWNLVFMQDERGELSPKEDHPPIGVLPAKNIDTGMGIERVAFLLQDVENVYETDLVRPVITKAEEMSGHRYGADPVDDVRFRVIADHARSGVMLIGDGVTPGNEARGYVLRRLLRRIVRSVRLLGVNEPVLGEFAKVVRDTMGPAYPELVEQFDRIDGVVRQEEDTFLQTLSSGSKIFDLAAAETKQSGSSVLPGDQAFQLHDTYGFPIDLTLEMASEQGLKVDEEGFRRLMTEQRQRSKQDAASRKVGHADGGAYRSILDNHGKTDFLGYQDLTTESRVVGLIAGGRPAMSAGQGEEVEVVLDRTPFYAEGGGQLADSGKIIGDGVVVEVHDVQSPVAGLNVHRGKVVSGELLLDSEVHAEVDPSRRRAVSRSHSATHLVHAGVRRALGTQAAQAGSLNAPGRLRFDFTSPGGAVPPSVLADVEDEVNDVLLNDYDVRAEVTTLDEARKQGAIAFFGEKYGDKVRVITIGDYSKELCGGTHVHRSGEIGVVKLLSEASIGAGVRRVEALVGLDAFRFLAREHVLVGQLAEQFKVRPEELPERIGQTVERLRTAEKELERLRGAQLLSSAGTLADQAEDVRGTALVALATPDGIGGNDLRQLAAEVRNRLGTRPGVVALFSADGPKVSFVVATTSAARDAGLAAGKLVPAFAQAIGGRGGGKPDLAQGGGSDAAGVPNAVIALRKAIDQAAT</sequence>
<dbReference type="PANTHER" id="PTHR11777">
    <property type="entry name" value="ALANYL-TRNA SYNTHETASE"/>
    <property type="match status" value="1"/>
</dbReference>
<accession>A0A4V3FSW0</accession>
<dbReference type="InterPro" id="IPR023033">
    <property type="entry name" value="Ala_tRNA_ligase_euk/bac"/>
</dbReference>
<dbReference type="RefSeq" id="WP_133904974.1">
    <property type="nucleotide sequence ID" value="NZ_SOCP01000008.1"/>
</dbReference>
<dbReference type="Pfam" id="PF07973">
    <property type="entry name" value="tRNA_SAD"/>
    <property type="match status" value="1"/>
</dbReference>
<dbReference type="InterPro" id="IPR003156">
    <property type="entry name" value="DHHA1_dom"/>
</dbReference>
<dbReference type="Gene3D" id="6.10.250.550">
    <property type="match status" value="1"/>
</dbReference>
<dbReference type="GO" id="GO:0005829">
    <property type="term" value="C:cytosol"/>
    <property type="evidence" value="ECO:0007669"/>
    <property type="project" value="TreeGrafter"/>
</dbReference>
<dbReference type="InterPro" id="IPR009000">
    <property type="entry name" value="Transl_B-barrel_sf"/>
</dbReference>
<keyword evidence="5 13" id="KW-0547">Nucleotide-binding</keyword>
<organism evidence="15 16">
    <name type="scientific">Actinophytocola oryzae</name>
    <dbReference type="NCBI Taxonomy" id="502181"/>
    <lineage>
        <taxon>Bacteria</taxon>
        <taxon>Bacillati</taxon>
        <taxon>Actinomycetota</taxon>
        <taxon>Actinomycetes</taxon>
        <taxon>Pseudonocardiales</taxon>
        <taxon>Pseudonocardiaceae</taxon>
    </lineage>
</organism>
<evidence type="ECO:0000256" key="10">
    <source>
        <dbReference type="ARBA" id="ARBA00023146"/>
    </source>
</evidence>
<evidence type="ECO:0000256" key="1">
    <source>
        <dbReference type="ARBA" id="ARBA00008226"/>
    </source>
</evidence>
<comment type="domain">
    <text evidence="13">Consists of three domains; the N-terminal catalytic domain, the editing domain and the C-terminal C-Ala domain. The editing domain removes incorrectly charged amino acids, while the C-Ala domain, along with tRNA(Ala), serves as a bridge to cooperatively bring together the editing and aminoacylation centers thus stimulating deacylation of misacylated tRNAs.</text>
</comment>
<dbReference type="Gene3D" id="3.30.930.10">
    <property type="entry name" value="Bira Bifunctional Protein, Domain 2"/>
    <property type="match status" value="1"/>
</dbReference>
<evidence type="ECO:0000256" key="5">
    <source>
        <dbReference type="ARBA" id="ARBA00022741"/>
    </source>
</evidence>
<dbReference type="FunFam" id="3.10.310.40:FF:000001">
    <property type="entry name" value="Alanine--tRNA ligase"/>
    <property type="match status" value="1"/>
</dbReference>
<keyword evidence="10 13" id="KW-0030">Aminoacyl-tRNA synthetase</keyword>
<dbReference type="GO" id="GO:0006419">
    <property type="term" value="P:alanyl-tRNA aminoacylation"/>
    <property type="evidence" value="ECO:0007669"/>
    <property type="project" value="UniProtKB-UniRule"/>
</dbReference>